<sequence length="122" mass="13605">MADEQLESTRLALREAMAHGERAAELARLLAAAEARLAEAEDATAELRGLQERLEETEERLQKVQAAEEKLRRDLAEQRYQAEVAKWKLSSVQVARWSRLGDAIKTGKSNPVRLARGLRGAA</sequence>
<keyword evidence="3" id="KW-1185">Reference proteome</keyword>
<organism evidence="2 3">
    <name type="scientific">Streptosporangium algeriense</name>
    <dbReference type="NCBI Taxonomy" id="1682748"/>
    <lineage>
        <taxon>Bacteria</taxon>
        <taxon>Bacillati</taxon>
        <taxon>Actinomycetota</taxon>
        <taxon>Actinomycetes</taxon>
        <taxon>Streptosporangiales</taxon>
        <taxon>Streptosporangiaceae</taxon>
        <taxon>Streptosporangium</taxon>
    </lineage>
</organism>
<dbReference type="EMBL" id="JBHTHX010003418">
    <property type="protein sequence ID" value="MFD0891715.1"/>
    <property type="molecule type" value="Genomic_DNA"/>
</dbReference>
<evidence type="ECO:0000313" key="3">
    <source>
        <dbReference type="Proteomes" id="UP001597024"/>
    </source>
</evidence>
<dbReference type="Proteomes" id="UP001597024">
    <property type="component" value="Unassembled WGS sequence"/>
</dbReference>
<comment type="caution">
    <text evidence="2">The sequence shown here is derived from an EMBL/GenBank/DDBJ whole genome shotgun (WGS) entry which is preliminary data.</text>
</comment>
<reference evidence="3" key="1">
    <citation type="journal article" date="2019" name="Int. J. Syst. Evol. Microbiol.">
        <title>The Global Catalogue of Microorganisms (GCM) 10K type strain sequencing project: providing services to taxonomists for standard genome sequencing and annotation.</title>
        <authorList>
            <consortium name="The Broad Institute Genomics Platform"/>
            <consortium name="The Broad Institute Genome Sequencing Center for Infectious Disease"/>
            <person name="Wu L."/>
            <person name="Ma J."/>
        </authorList>
    </citation>
    <scope>NUCLEOTIDE SEQUENCE [LARGE SCALE GENOMIC DNA]</scope>
    <source>
        <strain evidence="3">CCUG 62974</strain>
    </source>
</reference>
<feature type="coiled-coil region" evidence="1">
    <location>
        <begin position="23"/>
        <end position="81"/>
    </location>
</feature>
<accession>A0ABW3E6D4</accession>
<protein>
    <submittedName>
        <fullName evidence="2">Uncharacterized protein</fullName>
    </submittedName>
</protein>
<evidence type="ECO:0000313" key="2">
    <source>
        <dbReference type="EMBL" id="MFD0891715.1"/>
    </source>
</evidence>
<evidence type="ECO:0000256" key="1">
    <source>
        <dbReference type="SAM" id="Coils"/>
    </source>
</evidence>
<proteinExistence type="predicted"/>
<gene>
    <name evidence="2" type="ORF">ACFQ08_44800</name>
</gene>
<keyword evidence="1" id="KW-0175">Coiled coil</keyword>
<feature type="non-terminal residue" evidence="2">
    <location>
        <position position="122"/>
    </location>
</feature>
<name>A0ABW3E6D4_9ACTN</name>